<sequence>MSSVCLAVLEVLGNKGNNADWPSIENAFKIANTNTPSNVIAIQKFGRSKRVSVALAIAGVFGVLDKNFDIQLDEDVTD</sequence>
<comment type="caution">
    <text evidence="1">The sequence shown here is derived from an EMBL/GenBank/DDBJ whole genome shotgun (WGS) entry which is preliminary data.</text>
</comment>
<dbReference type="EMBL" id="JAMZIH010005307">
    <property type="protein sequence ID" value="KAJ1675436.1"/>
    <property type="molecule type" value="Genomic_DNA"/>
</dbReference>
<name>A0ACC1HIG4_9FUNG</name>
<gene>
    <name evidence="1" type="ORF">EV182_001269</name>
</gene>
<feature type="non-terminal residue" evidence="1">
    <location>
        <position position="78"/>
    </location>
</feature>
<keyword evidence="2" id="KW-1185">Reference proteome</keyword>
<reference evidence="1" key="1">
    <citation type="submission" date="2022-06" db="EMBL/GenBank/DDBJ databases">
        <title>Phylogenomic reconstructions and comparative analyses of Kickxellomycotina fungi.</title>
        <authorList>
            <person name="Reynolds N.K."/>
            <person name="Stajich J.E."/>
            <person name="Barry K."/>
            <person name="Grigoriev I.V."/>
            <person name="Crous P."/>
            <person name="Smith M.E."/>
        </authorList>
    </citation>
    <scope>NUCLEOTIDE SEQUENCE</scope>
    <source>
        <strain evidence="1">RSA 2271</strain>
    </source>
</reference>
<protein>
    <submittedName>
        <fullName evidence="1">Uncharacterized protein</fullName>
    </submittedName>
</protein>
<proteinExistence type="predicted"/>
<accession>A0ACC1HIG4</accession>
<evidence type="ECO:0000313" key="1">
    <source>
        <dbReference type="EMBL" id="KAJ1675436.1"/>
    </source>
</evidence>
<dbReference type="Proteomes" id="UP001145114">
    <property type="component" value="Unassembled WGS sequence"/>
</dbReference>
<organism evidence="1 2">
    <name type="scientific">Spiromyces aspiralis</name>
    <dbReference type="NCBI Taxonomy" id="68401"/>
    <lineage>
        <taxon>Eukaryota</taxon>
        <taxon>Fungi</taxon>
        <taxon>Fungi incertae sedis</taxon>
        <taxon>Zoopagomycota</taxon>
        <taxon>Kickxellomycotina</taxon>
        <taxon>Kickxellomycetes</taxon>
        <taxon>Kickxellales</taxon>
        <taxon>Kickxellaceae</taxon>
        <taxon>Spiromyces</taxon>
    </lineage>
</organism>
<evidence type="ECO:0000313" key="2">
    <source>
        <dbReference type="Proteomes" id="UP001145114"/>
    </source>
</evidence>